<gene>
    <name evidence="3" type="ORF">SAMN05192554_109140</name>
</gene>
<dbReference type="Proteomes" id="UP000199370">
    <property type="component" value="Unassembled WGS sequence"/>
</dbReference>
<dbReference type="EMBL" id="FNIA01000009">
    <property type="protein sequence ID" value="SDM91435.1"/>
    <property type="molecule type" value="Genomic_DNA"/>
</dbReference>
<dbReference type="PRINTS" id="PR01438">
    <property type="entry name" value="UNVRSLSTRESS"/>
</dbReference>
<dbReference type="OrthoDB" id="105697at2157"/>
<dbReference type="RefSeq" id="WP_089733422.1">
    <property type="nucleotide sequence ID" value="NZ_FNIA01000009.1"/>
</dbReference>
<dbReference type="Pfam" id="PF00582">
    <property type="entry name" value="Usp"/>
    <property type="match status" value="1"/>
</dbReference>
<name>A0A1G9X4Y5_9EURY</name>
<accession>A0A1G9X4Y5</accession>
<comment type="similarity">
    <text evidence="1">Belongs to the universal stress protein A family.</text>
</comment>
<organism evidence="3 4">
    <name type="scientific">Haloarchaeobius iranensis</name>
    <dbReference type="NCBI Taxonomy" id="996166"/>
    <lineage>
        <taxon>Archaea</taxon>
        <taxon>Methanobacteriati</taxon>
        <taxon>Methanobacteriota</taxon>
        <taxon>Stenosarchaea group</taxon>
        <taxon>Halobacteria</taxon>
        <taxon>Halobacteriales</taxon>
        <taxon>Halorubellaceae</taxon>
        <taxon>Haloarchaeobius</taxon>
    </lineage>
</organism>
<evidence type="ECO:0000259" key="2">
    <source>
        <dbReference type="Pfam" id="PF00582"/>
    </source>
</evidence>
<dbReference type="STRING" id="996166.SAMN05192554_109140"/>
<dbReference type="PANTHER" id="PTHR46268">
    <property type="entry name" value="STRESS RESPONSE PROTEIN NHAX"/>
    <property type="match status" value="1"/>
</dbReference>
<keyword evidence="4" id="KW-1185">Reference proteome</keyword>
<evidence type="ECO:0000313" key="4">
    <source>
        <dbReference type="Proteomes" id="UP000199370"/>
    </source>
</evidence>
<dbReference type="CDD" id="cd00293">
    <property type="entry name" value="USP-like"/>
    <property type="match status" value="1"/>
</dbReference>
<dbReference type="InterPro" id="IPR014729">
    <property type="entry name" value="Rossmann-like_a/b/a_fold"/>
</dbReference>
<evidence type="ECO:0000313" key="3">
    <source>
        <dbReference type="EMBL" id="SDM91435.1"/>
    </source>
</evidence>
<dbReference type="PANTHER" id="PTHR46268:SF6">
    <property type="entry name" value="UNIVERSAL STRESS PROTEIN UP12"/>
    <property type="match status" value="1"/>
</dbReference>
<evidence type="ECO:0000256" key="1">
    <source>
        <dbReference type="ARBA" id="ARBA00008791"/>
    </source>
</evidence>
<protein>
    <submittedName>
        <fullName evidence="3">Nucleotide-binding universal stress protein, UspA family</fullName>
    </submittedName>
</protein>
<sequence length="205" mass="22242">MYDSVLFPTDGSDATNRARRHAIDLARQYDATLHVLSVVTEDPYRDETAAERANEEAERTVETVGNAAREDGVEVVTAVRQGIPHETILDYAGESDADMIVMGTHGRTGVDRAIIGSVTERVVRTADVPVVTIRMTDEPTIHDADEAEELALAELAAEGYDDPAVTEEPYRTTGSWIVPAKAGDRTVQVHIDAASGSARIARLRD</sequence>
<dbReference type="InterPro" id="IPR006016">
    <property type="entry name" value="UspA"/>
</dbReference>
<reference evidence="3 4" key="1">
    <citation type="submission" date="2016-10" db="EMBL/GenBank/DDBJ databases">
        <authorList>
            <person name="de Groot N.N."/>
        </authorList>
    </citation>
    <scope>NUCLEOTIDE SEQUENCE [LARGE SCALE GENOMIC DNA]</scope>
    <source>
        <strain evidence="4">EB21,IBRC-M 10013,KCTC 4048</strain>
    </source>
</reference>
<dbReference type="InterPro" id="IPR006015">
    <property type="entry name" value="Universal_stress_UspA"/>
</dbReference>
<proteinExistence type="inferred from homology"/>
<dbReference type="AlphaFoldDB" id="A0A1G9X4Y5"/>
<dbReference type="SUPFAM" id="SSF52402">
    <property type="entry name" value="Adenine nucleotide alpha hydrolases-like"/>
    <property type="match status" value="1"/>
</dbReference>
<dbReference type="Gene3D" id="3.40.50.620">
    <property type="entry name" value="HUPs"/>
    <property type="match status" value="1"/>
</dbReference>
<feature type="domain" description="UspA" evidence="2">
    <location>
        <begin position="1"/>
        <end position="134"/>
    </location>
</feature>